<name>U5D5C7_AMBTC</name>
<organism evidence="3 4">
    <name type="scientific">Amborella trichopoda</name>
    <dbReference type="NCBI Taxonomy" id="13333"/>
    <lineage>
        <taxon>Eukaryota</taxon>
        <taxon>Viridiplantae</taxon>
        <taxon>Streptophyta</taxon>
        <taxon>Embryophyta</taxon>
        <taxon>Tracheophyta</taxon>
        <taxon>Spermatophyta</taxon>
        <taxon>Magnoliopsida</taxon>
        <taxon>Amborellales</taxon>
        <taxon>Amborellaceae</taxon>
        <taxon>Amborella</taxon>
    </lineage>
</organism>
<sequence>MNAKPSDRNVGSGELDENLAEFLRTRVSEESINPKVKRKRVHEISEKPTNLPVTKRSEQPLSNAKRSTGAIISSDCMLMTVGDSDFYDFDNDRMEECFKKSQIWAVYDDDDGMPRHYALIEEVTSIDPFVVQISWLDIEINGDLSLILWEKSGYHTACGLFRTVRKATIESVNVFSHLISGERAMREIYRIYPMQGSIWALYRDLDSRKEDHLRGESQRAYDIVVSLTSFSEDYGISVAYLERVKGFKAVFKRSETGAHAVRLIEKDEVRQFSHQVPARTLSGTEDPYLPGECWELDPASLPSVGLVSS</sequence>
<accession>U5D5C7</accession>
<dbReference type="HOGENOM" id="CLU_004676_3_0_1"/>
<dbReference type="AlphaFoldDB" id="U5D5C7"/>
<protein>
    <recommendedName>
        <fullName evidence="2">DUF3444 domain-containing protein</fullName>
    </recommendedName>
</protein>
<dbReference type="Proteomes" id="UP000017836">
    <property type="component" value="Unassembled WGS sequence"/>
</dbReference>
<reference evidence="4" key="1">
    <citation type="journal article" date="2013" name="Science">
        <title>The Amborella genome and the evolution of flowering plants.</title>
        <authorList>
            <consortium name="Amborella Genome Project"/>
        </authorList>
    </citation>
    <scope>NUCLEOTIDE SEQUENCE [LARGE SCALE GENOMIC DNA]</scope>
</reference>
<feature type="region of interest" description="Disordered" evidence="1">
    <location>
        <begin position="38"/>
        <end position="64"/>
    </location>
</feature>
<dbReference type="Pfam" id="PF11926">
    <property type="entry name" value="DUF3444"/>
    <property type="match status" value="1"/>
</dbReference>
<proteinExistence type="predicted"/>
<dbReference type="PANTHER" id="PTHR45089">
    <property type="entry name" value="DNAJ HEAT SHOCK AMINO-TERMINAL DOMAIN PROTEIN-RELATED"/>
    <property type="match status" value="1"/>
</dbReference>
<dbReference type="InterPro" id="IPR024593">
    <property type="entry name" value="DUF3444"/>
</dbReference>
<dbReference type="PANTHER" id="PTHR45089:SF24">
    <property type="entry name" value="DNAJ HEAT SHOCK N-TERMINAL DOMAIN-CONTAINING PROTEIN"/>
    <property type="match status" value="1"/>
</dbReference>
<gene>
    <name evidence="3" type="ORF">AMTR_s00048p00106110</name>
</gene>
<dbReference type="Gramene" id="ERN15533">
    <property type="protein sequence ID" value="ERN15533"/>
    <property type="gene ID" value="AMTR_s00048p00106110"/>
</dbReference>
<dbReference type="eggNOG" id="ENOG502QQET">
    <property type="taxonomic scope" value="Eukaryota"/>
</dbReference>
<dbReference type="EMBL" id="KI392502">
    <property type="protein sequence ID" value="ERN15533.1"/>
    <property type="molecule type" value="Genomic_DNA"/>
</dbReference>
<keyword evidence="4" id="KW-1185">Reference proteome</keyword>
<feature type="domain" description="DUF3444" evidence="2">
    <location>
        <begin position="78"/>
        <end position="285"/>
    </location>
</feature>
<evidence type="ECO:0000313" key="4">
    <source>
        <dbReference type="Proteomes" id="UP000017836"/>
    </source>
</evidence>
<evidence type="ECO:0000259" key="2">
    <source>
        <dbReference type="Pfam" id="PF11926"/>
    </source>
</evidence>
<evidence type="ECO:0000256" key="1">
    <source>
        <dbReference type="SAM" id="MobiDB-lite"/>
    </source>
</evidence>
<dbReference type="OMA" id="NEQNWVE"/>
<evidence type="ECO:0000313" key="3">
    <source>
        <dbReference type="EMBL" id="ERN15533.1"/>
    </source>
</evidence>